<dbReference type="GO" id="GO:0005737">
    <property type="term" value="C:cytoplasm"/>
    <property type="evidence" value="ECO:0007669"/>
    <property type="project" value="UniProtKB-SubCell"/>
</dbReference>
<evidence type="ECO:0000256" key="1">
    <source>
        <dbReference type="ARBA" id="ARBA00010396"/>
    </source>
</evidence>
<dbReference type="EC" id="2.1.1.199" evidence="6"/>
<dbReference type="OrthoDB" id="9806637at2"/>
<organism evidence="7 8">
    <name type="scientific">Naumannella halotolerans</name>
    <dbReference type="NCBI Taxonomy" id="993414"/>
    <lineage>
        <taxon>Bacteria</taxon>
        <taxon>Bacillati</taxon>
        <taxon>Actinomycetota</taxon>
        <taxon>Actinomycetes</taxon>
        <taxon>Propionibacteriales</taxon>
        <taxon>Propionibacteriaceae</taxon>
        <taxon>Naumannella</taxon>
    </lineage>
</organism>
<dbReference type="InterPro" id="IPR002903">
    <property type="entry name" value="RsmH"/>
</dbReference>
<dbReference type="SUPFAM" id="SSF53335">
    <property type="entry name" value="S-adenosyl-L-methionine-dependent methyltransferases"/>
    <property type="match status" value="1"/>
</dbReference>
<dbReference type="AlphaFoldDB" id="A0A4R7J8J7"/>
<comment type="subcellular location">
    <subcellularLocation>
        <location evidence="6">Cytoplasm</location>
    </subcellularLocation>
</comment>
<dbReference type="PANTHER" id="PTHR11265">
    <property type="entry name" value="S-ADENOSYL-METHYLTRANSFERASE MRAW"/>
    <property type="match status" value="1"/>
</dbReference>
<gene>
    <name evidence="6" type="primary">rsmH</name>
    <name evidence="7" type="ORF">CLV29_0392</name>
</gene>
<dbReference type="GO" id="GO:0070475">
    <property type="term" value="P:rRNA base methylation"/>
    <property type="evidence" value="ECO:0007669"/>
    <property type="project" value="UniProtKB-UniRule"/>
</dbReference>
<dbReference type="CDD" id="cd02440">
    <property type="entry name" value="AdoMet_MTases"/>
    <property type="match status" value="1"/>
</dbReference>
<keyword evidence="5 6" id="KW-0949">S-adenosyl-L-methionine</keyword>
<sequence length="334" mass="36221">MTEQARHVPVMLPRIIDLLSPAMTGPDPVFVDCTLGLAGHSAALLQAVPGARLIGIDRDADALALAEQRLAEFAGRTTLVHAAYDELPRALAEAGVSKVQAVLMDLGLSSLQIDRAERGFAYAVDAPLDMRMDTRSEFTAAELLNTADEAELVRILRTYGEEPAARPLARAIVADRQIEPFTTSARLVQLVERVASRPHRNRRPGSGRRGHPAKRTFQALRIEVNGELDSLAAALPAAIDALAAPQGDLPGGRLAVLAYHSLEDRLVKNTFRDGSTVEVPRHLPVPDAQLHPHLRLLTRGAERPDEAETAQNPRAASARLRAVENLWHTEQEAA</sequence>
<evidence type="ECO:0000313" key="7">
    <source>
        <dbReference type="EMBL" id="TDT32803.1"/>
    </source>
</evidence>
<evidence type="ECO:0000256" key="4">
    <source>
        <dbReference type="ARBA" id="ARBA00022679"/>
    </source>
</evidence>
<dbReference type="Gene3D" id="3.40.50.150">
    <property type="entry name" value="Vaccinia Virus protein VP39"/>
    <property type="match status" value="1"/>
</dbReference>
<dbReference type="InterPro" id="IPR023397">
    <property type="entry name" value="SAM-dep_MeTrfase_MraW_recog"/>
</dbReference>
<dbReference type="Gene3D" id="1.10.150.170">
    <property type="entry name" value="Putative methyltransferase TM0872, insert domain"/>
    <property type="match status" value="1"/>
</dbReference>
<dbReference type="InterPro" id="IPR029063">
    <property type="entry name" value="SAM-dependent_MTases_sf"/>
</dbReference>
<dbReference type="Proteomes" id="UP000295371">
    <property type="component" value="Unassembled WGS sequence"/>
</dbReference>
<feature type="binding site" evidence="6">
    <location>
        <position position="84"/>
    </location>
    <ligand>
        <name>S-adenosyl-L-methionine</name>
        <dbReference type="ChEBI" id="CHEBI:59789"/>
    </ligand>
</feature>
<protein>
    <recommendedName>
        <fullName evidence="6">Ribosomal RNA small subunit methyltransferase H</fullName>
        <ecNumber evidence="6">2.1.1.199</ecNumber>
    </recommendedName>
    <alternativeName>
        <fullName evidence="6">16S rRNA m(4)C1402 methyltransferase</fullName>
    </alternativeName>
    <alternativeName>
        <fullName evidence="6">rRNA (cytosine-N(4)-)-methyltransferase RsmH</fullName>
    </alternativeName>
</protein>
<evidence type="ECO:0000313" key="8">
    <source>
        <dbReference type="Proteomes" id="UP000295371"/>
    </source>
</evidence>
<evidence type="ECO:0000256" key="5">
    <source>
        <dbReference type="ARBA" id="ARBA00022691"/>
    </source>
</evidence>
<dbReference type="NCBIfam" id="TIGR00006">
    <property type="entry name" value="16S rRNA (cytosine(1402)-N(4))-methyltransferase RsmH"/>
    <property type="match status" value="1"/>
</dbReference>
<feature type="binding site" evidence="6">
    <location>
        <begin position="38"/>
        <end position="40"/>
    </location>
    <ligand>
        <name>S-adenosyl-L-methionine</name>
        <dbReference type="ChEBI" id="CHEBI:59789"/>
    </ligand>
</feature>
<name>A0A4R7J8J7_9ACTN</name>
<dbReference type="RefSeq" id="WP_133753396.1">
    <property type="nucleotide sequence ID" value="NZ_SOAW01000001.1"/>
</dbReference>
<dbReference type="PIRSF" id="PIRSF004486">
    <property type="entry name" value="MraW"/>
    <property type="match status" value="1"/>
</dbReference>
<dbReference type="HAMAP" id="MF_01007">
    <property type="entry name" value="16SrRNA_methyltr_H"/>
    <property type="match status" value="1"/>
</dbReference>
<dbReference type="SUPFAM" id="SSF81799">
    <property type="entry name" value="Putative methyltransferase TM0872, insert domain"/>
    <property type="match status" value="1"/>
</dbReference>
<keyword evidence="2 6" id="KW-0698">rRNA processing</keyword>
<evidence type="ECO:0000256" key="3">
    <source>
        <dbReference type="ARBA" id="ARBA00022603"/>
    </source>
</evidence>
<keyword evidence="3 6" id="KW-0489">Methyltransferase</keyword>
<dbReference type="Pfam" id="PF01795">
    <property type="entry name" value="Methyltransf_5"/>
    <property type="match status" value="1"/>
</dbReference>
<feature type="binding site" evidence="6">
    <location>
        <position position="112"/>
    </location>
    <ligand>
        <name>S-adenosyl-L-methionine</name>
        <dbReference type="ChEBI" id="CHEBI:59789"/>
    </ligand>
</feature>
<evidence type="ECO:0000256" key="2">
    <source>
        <dbReference type="ARBA" id="ARBA00022552"/>
    </source>
</evidence>
<comment type="similarity">
    <text evidence="1 6">Belongs to the methyltransferase superfamily. RsmH family.</text>
</comment>
<dbReference type="GO" id="GO:0071424">
    <property type="term" value="F:rRNA (cytosine-N4-)-methyltransferase activity"/>
    <property type="evidence" value="ECO:0007669"/>
    <property type="project" value="UniProtKB-UniRule"/>
</dbReference>
<accession>A0A4R7J8J7</accession>
<keyword evidence="4 6" id="KW-0808">Transferase</keyword>
<reference evidence="7 8" key="1">
    <citation type="submission" date="2019-03" db="EMBL/GenBank/DDBJ databases">
        <title>Genomic Encyclopedia of Archaeal and Bacterial Type Strains, Phase II (KMG-II): from individual species to whole genera.</title>
        <authorList>
            <person name="Goeker M."/>
        </authorList>
    </citation>
    <scope>NUCLEOTIDE SEQUENCE [LARGE SCALE GENOMIC DNA]</scope>
    <source>
        <strain evidence="7 8">DSM 24323</strain>
    </source>
</reference>
<dbReference type="PANTHER" id="PTHR11265:SF0">
    <property type="entry name" value="12S RRNA N4-METHYLCYTIDINE METHYLTRANSFERASE"/>
    <property type="match status" value="1"/>
</dbReference>
<keyword evidence="6" id="KW-0963">Cytoplasm</keyword>
<keyword evidence="8" id="KW-1185">Reference proteome</keyword>
<evidence type="ECO:0000256" key="6">
    <source>
        <dbReference type="HAMAP-Rule" id="MF_01007"/>
    </source>
</evidence>
<comment type="function">
    <text evidence="6">Specifically methylates the N4 position of cytidine in position 1402 (C1402) of 16S rRNA.</text>
</comment>
<feature type="binding site" evidence="6">
    <location>
        <position position="105"/>
    </location>
    <ligand>
        <name>S-adenosyl-L-methionine</name>
        <dbReference type="ChEBI" id="CHEBI:59789"/>
    </ligand>
</feature>
<comment type="caution">
    <text evidence="7">The sequence shown here is derived from an EMBL/GenBank/DDBJ whole genome shotgun (WGS) entry which is preliminary data.</text>
</comment>
<proteinExistence type="inferred from homology"/>
<feature type="binding site" evidence="6">
    <location>
        <position position="57"/>
    </location>
    <ligand>
        <name>S-adenosyl-L-methionine</name>
        <dbReference type="ChEBI" id="CHEBI:59789"/>
    </ligand>
</feature>
<comment type="catalytic activity">
    <reaction evidence="6">
        <text>cytidine(1402) in 16S rRNA + S-adenosyl-L-methionine = N(4)-methylcytidine(1402) in 16S rRNA + S-adenosyl-L-homocysteine + H(+)</text>
        <dbReference type="Rhea" id="RHEA:42928"/>
        <dbReference type="Rhea" id="RHEA-COMP:10286"/>
        <dbReference type="Rhea" id="RHEA-COMP:10287"/>
        <dbReference type="ChEBI" id="CHEBI:15378"/>
        <dbReference type="ChEBI" id="CHEBI:57856"/>
        <dbReference type="ChEBI" id="CHEBI:59789"/>
        <dbReference type="ChEBI" id="CHEBI:74506"/>
        <dbReference type="ChEBI" id="CHEBI:82748"/>
        <dbReference type="EC" id="2.1.1.199"/>
    </reaction>
</comment>
<dbReference type="EMBL" id="SOAW01000001">
    <property type="protein sequence ID" value="TDT32803.1"/>
    <property type="molecule type" value="Genomic_DNA"/>
</dbReference>